<dbReference type="EMBL" id="CP090035">
    <property type="protein sequence ID" value="UPK96331.1"/>
    <property type="molecule type" value="Genomic_DNA"/>
</dbReference>
<keyword evidence="2" id="KW-1185">Reference proteome</keyword>
<dbReference type="Proteomes" id="UP000830768">
    <property type="component" value="Chromosome 6"/>
</dbReference>
<accession>A0ACD3Z589</accession>
<proteinExistence type="predicted"/>
<protein>
    <submittedName>
        <fullName evidence="1">Uncharacterized protein</fullName>
    </submittedName>
</protein>
<reference evidence="1" key="1">
    <citation type="submission" date="2021-11" db="EMBL/GenBank/DDBJ databases">
        <title>Fusarium solani-melongenae Genome sequencing and assembly.</title>
        <authorList>
            <person name="Xie S."/>
            <person name="Huang L."/>
            <person name="Zhang X."/>
        </authorList>
    </citation>
    <scope>NUCLEOTIDE SEQUENCE</scope>
    <source>
        <strain evidence="1">CRI 24-3</strain>
    </source>
</reference>
<gene>
    <name evidence="1" type="ORF">LCI18_007266</name>
</gene>
<organism evidence="1 2">
    <name type="scientific">Fusarium solani subsp. cucurbitae</name>
    <name type="common">Neocosmosporum cucurbitae</name>
    <dbReference type="NCBI Taxonomy" id="2747967"/>
    <lineage>
        <taxon>Eukaryota</taxon>
        <taxon>Fungi</taxon>
        <taxon>Dikarya</taxon>
        <taxon>Ascomycota</taxon>
        <taxon>Pezizomycotina</taxon>
        <taxon>Sordariomycetes</taxon>
        <taxon>Hypocreomycetidae</taxon>
        <taxon>Hypocreales</taxon>
        <taxon>Nectriaceae</taxon>
        <taxon>Fusarium</taxon>
        <taxon>Fusarium solani species complex</taxon>
    </lineage>
</organism>
<evidence type="ECO:0000313" key="1">
    <source>
        <dbReference type="EMBL" id="UPK96331.1"/>
    </source>
</evidence>
<name>A0ACD3Z589_FUSSC</name>
<sequence>MAERASLSPSRFPSSAFRDFKKKNARAEFESDVMKNIIPVLCGDANIPNQQNILFTELDAITNNNAVKPKPDFFDGALLQELSRSIRDDPDLRRLIIPTKHRGVPVAPNFFLEIKGPDGNTAAAQRKACYDGAYGARAMHALQNHGRTYPVYDGNAYTFSSTYHASTGALQLYAHHVTAPTTEGGRPEYHMTQLRSFGITDTCETFVEGAAAFRNARLLAKRHRDAFIEAANAMASSAEPAAAAASEDAMGTHGDAER</sequence>
<evidence type="ECO:0000313" key="2">
    <source>
        <dbReference type="Proteomes" id="UP000830768"/>
    </source>
</evidence>